<dbReference type="InterPro" id="IPR036890">
    <property type="entry name" value="HATPase_C_sf"/>
</dbReference>
<evidence type="ECO:0000256" key="12">
    <source>
        <dbReference type="PROSITE-ProRule" id="PRU00110"/>
    </source>
</evidence>
<organism evidence="18 19">
    <name type="scientific">Paraburkholderia sejongensis</name>
    <dbReference type="NCBI Taxonomy" id="2886946"/>
    <lineage>
        <taxon>Bacteria</taxon>
        <taxon>Pseudomonadati</taxon>
        <taxon>Pseudomonadota</taxon>
        <taxon>Betaproteobacteria</taxon>
        <taxon>Burkholderiales</taxon>
        <taxon>Burkholderiaceae</taxon>
        <taxon>Paraburkholderia</taxon>
    </lineage>
</organism>
<keyword evidence="7" id="KW-0547">Nucleotide-binding</keyword>
<dbReference type="SUPFAM" id="SSF55785">
    <property type="entry name" value="PYP-like sensor domain (PAS domain)"/>
    <property type="match status" value="1"/>
</dbReference>
<dbReference type="PRINTS" id="PR00344">
    <property type="entry name" value="BCTRLSENSOR"/>
</dbReference>
<evidence type="ECO:0000256" key="13">
    <source>
        <dbReference type="PROSITE-ProRule" id="PRU00169"/>
    </source>
</evidence>
<keyword evidence="9 14" id="KW-1133">Transmembrane helix</keyword>
<sequence>MLTLRTAGRVRRVRPLGRLIGQHPPALLHKGGQAHNEAAIAGLPDFARPMRRTRPSSELGQFHRYQHMLMYGGAAALTFAVIVAFVINSVALIYSYTVRESDLLSPEVGTIEDIIQMAEASLRGNAHSVEREWNSGTEAPPAVVDQYERNGNTLELASPPYLPPSVVVGSSTSSHPTSVERRFAYLTERLLGSTSGIAARFGEVTAYLFSRDQSVLGVIVQPSPPSQYFSKLLVNRAALFATLTDPTGKELLSGDATRPTRNRQGMLVTPIRWLPPYDSPVSGNRSVRLASALIDSQEKPFGALVAEMPLTRLTDPLPLSATDGAFVLLARDGSIVTTASQYPVDKRAVDAARDALANGIGAVERRVNRSGYWLSGWTIGSTGWILVYVDSWSSLATRLRHTLLPSLLTTTAIIVLIWTLVLLFDHRVYRPVLLRSHRVFESERLSRTLIKTAPVGLGLISMKDGAPLLRSPTMVETSRRVVVPEPTLASELAARYRAHRQRDARVGEESMHEELTLPTCDSEPVDLAVSVVPERYRGEDVLVVAFTDVTARKRLEQHLREAREAADSANAAKSVFLATMSHEIRTPLNAVLGNLELLAQTQLDTRQRERLTTIRSSSDSLLSIISDVLDFSKIEAGEMTLEQIEFDALEVIARALTMFAPVAHAKHLRLAANLGTTTSLPMRGDPTRLMQVINNLLSNALKFTERGDVLLRMTVLDAATLQIEVEDTGIGMTDEQQRQVFEPFGQADATISRRFGGTGLGLTLCSRLMQAMGGSIAVRSEPDNGSCFTMRVPLGAPRGVPAIPQFDGEAIALVSAADASDAGLALALKEWRLTFMTYRHPALIEPDTLEQVEAVIFCGERGTWHADDERAIFDDASWVIECSTAGPYDPVVTGRVVRVSSFSLKGVEQALQHSLHGARLERGTELPQVLPRHLRVLVAEDNPANRRLFEEQLAMLGCEVTLAEDGQQALDELLARRFDVLITDLWMPVMDGYALANDVRARWPKMPIIAATASVTLEERKRCEQAGIGQVVTKPLSLARLRAALTQATGLPSVSLQAESERETPAADDGLLGERALPASMRESFLASFDQSLAALATAQRDNDATCVLAELHSLRGALRFFGDIELDEACARLQSAVREQGVAVTASQLDAFDVKVQATMLGHAQSARETLSMLVAAAKRVAPANAASRLLRIVQAALQETGADAEHSA</sequence>
<keyword evidence="11 14" id="KW-0472">Membrane</keyword>
<feature type="modified residue" description="Phosphohistidine" evidence="12">
    <location>
        <position position="1113"/>
    </location>
</feature>
<keyword evidence="4" id="KW-1003">Cell membrane</keyword>
<keyword evidence="6 14" id="KW-0812">Transmembrane</keyword>
<dbReference type="CDD" id="cd17546">
    <property type="entry name" value="REC_hyHK_CKI1_RcsC-like"/>
    <property type="match status" value="1"/>
</dbReference>
<dbReference type="Proteomes" id="UP001431019">
    <property type="component" value="Unassembled WGS sequence"/>
</dbReference>
<dbReference type="PANTHER" id="PTHR45339">
    <property type="entry name" value="HYBRID SIGNAL TRANSDUCTION HISTIDINE KINASE J"/>
    <property type="match status" value="1"/>
</dbReference>
<dbReference type="EC" id="2.7.13.3" evidence="3"/>
<dbReference type="SUPFAM" id="SSF47384">
    <property type="entry name" value="Homodimeric domain of signal transducing histidine kinase"/>
    <property type="match status" value="1"/>
</dbReference>
<dbReference type="InterPro" id="IPR008207">
    <property type="entry name" value="Sig_transdc_His_kin_Hpt_dom"/>
</dbReference>
<dbReference type="Pfam" id="PF00512">
    <property type="entry name" value="HisKA"/>
    <property type="match status" value="1"/>
</dbReference>
<dbReference type="InterPro" id="IPR005467">
    <property type="entry name" value="His_kinase_dom"/>
</dbReference>
<dbReference type="InterPro" id="IPR004358">
    <property type="entry name" value="Sig_transdc_His_kin-like_C"/>
</dbReference>
<dbReference type="PROSITE" id="PS50109">
    <property type="entry name" value="HIS_KIN"/>
    <property type="match status" value="1"/>
</dbReference>
<evidence type="ECO:0000256" key="4">
    <source>
        <dbReference type="ARBA" id="ARBA00022475"/>
    </source>
</evidence>
<dbReference type="PROSITE" id="PS50110">
    <property type="entry name" value="RESPONSE_REGULATORY"/>
    <property type="match status" value="1"/>
</dbReference>
<evidence type="ECO:0000259" key="16">
    <source>
        <dbReference type="PROSITE" id="PS50110"/>
    </source>
</evidence>
<dbReference type="SUPFAM" id="SSF52172">
    <property type="entry name" value="CheY-like"/>
    <property type="match status" value="1"/>
</dbReference>
<evidence type="ECO:0000256" key="14">
    <source>
        <dbReference type="SAM" id="Phobius"/>
    </source>
</evidence>
<comment type="catalytic activity">
    <reaction evidence="1">
        <text>ATP + protein L-histidine = ADP + protein N-phospho-L-histidine.</text>
        <dbReference type="EC" id="2.7.13.3"/>
    </reaction>
</comment>
<dbReference type="RefSeq" id="WP_230513827.1">
    <property type="nucleotide sequence ID" value="NZ_JAJITD010000033.1"/>
</dbReference>
<dbReference type="Gene3D" id="3.40.50.2300">
    <property type="match status" value="1"/>
</dbReference>
<dbReference type="Gene3D" id="3.30.565.10">
    <property type="entry name" value="Histidine kinase-like ATPase, C-terminal domain"/>
    <property type="match status" value="1"/>
</dbReference>
<protein>
    <recommendedName>
        <fullName evidence="3">histidine kinase</fullName>
        <ecNumber evidence="3">2.7.13.3</ecNumber>
    </recommendedName>
</protein>
<evidence type="ECO:0000256" key="9">
    <source>
        <dbReference type="ARBA" id="ARBA00022989"/>
    </source>
</evidence>
<evidence type="ECO:0000313" key="18">
    <source>
        <dbReference type="EMBL" id="MCC8397574.1"/>
    </source>
</evidence>
<dbReference type="PROSITE" id="PS50894">
    <property type="entry name" value="HPT"/>
    <property type="match status" value="1"/>
</dbReference>
<dbReference type="Gene3D" id="1.10.287.130">
    <property type="match status" value="1"/>
</dbReference>
<dbReference type="SMART" id="SM00388">
    <property type="entry name" value="HisKA"/>
    <property type="match status" value="1"/>
</dbReference>
<evidence type="ECO:0000256" key="3">
    <source>
        <dbReference type="ARBA" id="ARBA00012438"/>
    </source>
</evidence>
<evidence type="ECO:0000259" key="17">
    <source>
        <dbReference type="PROSITE" id="PS50894"/>
    </source>
</evidence>
<feature type="domain" description="Response regulatory" evidence="16">
    <location>
        <begin position="935"/>
        <end position="1049"/>
    </location>
</feature>
<evidence type="ECO:0000256" key="8">
    <source>
        <dbReference type="ARBA" id="ARBA00022840"/>
    </source>
</evidence>
<dbReference type="EMBL" id="JAJITD010000033">
    <property type="protein sequence ID" value="MCC8397574.1"/>
    <property type="molecule type" value="Genomic_DNA"/>
</dbReference>
<dbReference type="InterPro" id="IPR003661">
    <property type="entry name" value="HisK_dim/P_dom"/>
</dbReference>
<dbReference type="InterPro" id="IPR036641">
    <property type="entry name" value="HPT_dom_sf"/>
</dbReference>
<feature type="transmembrane region" description="Helical" evidence="14">
    <location>
        <begin position="372"/>
        <end position="391"/>
    </location>
</feature>
<dbReference type="SMART" id="SM00448">
    <property type="entry name" value="REC"/>
    <property type="match status" value="1"/>
</dbReference>
<feature type="domain" description="Histidine kinase" evidence="15">
    <location>
        <begin position="579"/>
        <end position="796"/>
    </location>
</feature>
<gene>
    <name evidence="18" type="ORF">LJ656_34040</name>
</gene>
<dbReference type="InterPro" id="IPR035965">
    <property type="entry name" value="PAS-like_dom_sf"/>
</dbReference>
<accession>A0ABS8K5X3</accession>
<evidence type="ECO:0000313" key="19">
    <source>
        <dbReference type="Proteomes" id="UP001431019"/>
    </source>
</evidence>
<dbReference type="Pfam" id="PF00072">
    <property type="entry name" value="Response_reg"/>
    <property type="match status" value="1"/>
</dbReference>
<dbReference type="Pfam" id="PF01627">
    <property type="entry name" value="Hpt"/>
    <property type="match status" value="1"/>
</dbReference>
<dbReference type="PANTHER" id="PTHR45339:SF1">
    <property type="entry name" value="HYBRID SIGNAL TRANSDUCTION HISTIDINE KINASE J"/>
    <property type="match status" value="1"/>
</dbReference>
<feature type="domain" description="HPt" evidence="17">
    <location>
        <begin position="1074"/>
        <end position="1179"/>
    </location>
</feature>
<dbReference type="CDD" id="cd00082">
    <property type="entry name" value="HisKA"/>
    <property type="match status" value="1"/>
</dbReference>
<feature type="transmembrane region" description="Helical" evidence="14">
    <location>
        <begin position="69"/>
        <end position="96"/>
    </location>
</feature>
<dbReference type="Gene3D" id="3.30.450.20">
    <property type="entry name" value="PAS domain"/>
    <property type="match status" value="1"/>
</dbReference>
<evidence type="ECO:0000256" key="7">
    <source>
        <dbReference type="ARBA" id="ARBA00022741"/>
    </source>
</evidence>
<feature type="modified residue" description="4-aspartylphosphate" evidence="13">
    <location>
        <position position="984"/>
    </location>
</feature>
<reference evidence="18 19" key="1">
    <citation type="submission" date="2021-11" db="EMBL/GenBank/DDBJ databases">
        <authorList>
            <person name="Oh E.-T."/>
            <person name="Kim S.-B."/>
        </authorList>
    </citation>
    <scope>NUCLEOTIDE SEQUENCE [LARGE SCALE GENOMIC DNA]</scope>
    <source>
        <strain evidence="18 19">MMS20-SJTR3</strain>
    </source>
</reference>
<keyword evidence="5 13" id="KW-0597">Phosphoprotein</keyword>
<dbReference type="Pfam" id="PF02518">
    <property type="entry name" value="HATPase_c"/>
    <property type="match status" value="1"/>
</dbReference>
<dbReference type="CDD" id="cd16922">
    <property type="entry name" value="HATPase_EvgS-ArcB-TorS-like"/>
    <property type="match status" value="1"/>
</dbReference>
<keyword evidence="8" id="KW-0067">ATP-binding</keyword>
<proteinExistence type="predicted"/>
<evidence type="ECO:0000256" key="11">
    <source>
        <dbReference type="ARBA" id="ARBA00023136"/>
    </source>
</evidence>
<dbReference type="Gene3D" id="1.20.120.160">
    <property type="entry name" value="HPT domain"/>
    <property type="match status" value="1"/>
</dbReference>
<dbReference type="SUPFAM" id="SSF55874">
    <property type="entry name" value="ATPase domain of HSP90 chaperone/DNA topoisomerase II/histidine kinase"/>
    <property type="match status" value="1"/>
</dbReference>
<evidence type="ECO:0000256" key="6">
    <source>
        <dbReference type="ARBA" id="ARBA00022692"/>
    </source>
</evidence>
<dbReference type="SUPFAM" id="SSF47226">
    <property type="entry name" value="Histidine-containing phosphotransfer domain, HPT domain"/>
    <property type="match status" value="1"/>
</dbReference>
<dbReference type="SMART" id="SM00387">
    <property type="entry name" value="HATPase_c"/>
    <property type="match status" value="1"/>
</dbReference>
<comment type="caution">
    <text evidence="18">The sequence shown here is derived from an EMBL/GenBank/DDBJ whole genome shotgun (WGS) entry which is preliminary data.</text>
</comment>
<evidence type="ECO:0000259" key="15">
    <source>
        <dbReference type="PROSITE" id="PS50109"/>
    </source>
</evidence>
<dbReference type="InterPro" id="IPR003594">
    <property type="entry name" value="HATPase_dom"/>
</dbReference>
<keyword evidence="19" id="KW-1185">Reference proteome</keyword>
<evidence type="ECO:0000256" key="1">
    <source>
        <dbReference type="ARBA" id="ARBA00000085"/>
    </source>
</evidence>
<dbReference type="InterPro" id="IPR036097">
    <property type="entry name" value="HisK_dim/P_sf"/>
</dbReference>
<name>A0ABS8K5X3_9BURK</name>
<dbReference type="InterPro" id="IPR001789">
    <property type="entry name" value="Sig_transdc_resp-reg_receiver"/>
</dbReference>
<evidence type="ECO:0000256" key="10">
    <source>
        <dbReference type="ARBA" id="ARBA00023012"/>
    </source>
</evidence>
<evidence type="ECO:0000256" key="5">
    <source>
        <dbReference type="ARBA" id="ARBA00022553"/>
    </source>
</evidence>
<dbReference type="InterPro" id="IPR011006">
    <property type="entry name" value="CheY-like_superfamily"/>
</dbReference>
<keyword evidence="10" id="KW-0902">Two-component regulatory system</keyword>
<feature type="transmembrane region" description="Helical" evidence="14">
    <location>
        <begin position="403"/>
        <end position="424"/>
    </location>
</feature>
<evidence type="ECO:0000256" key="2">
    <source>
        <dbReference type="ARBA" id="ARBA00004651"/>
    </source>
</evidence>
<comment type="subcellular location">
    <subcellularLocation>
        <location evidence="2">Cell membrane</location>
        <topology evidence="2">Multi-pass membrane protein</topology>
    </subcellularLocation>
</comment>